<dbReference type="KEGG" id="mmaa:FR932_08650"/>
<dbReference type="InterPro" id="IPR016181">
    <property type="entry name" value="Acyl_CoA_acyltransferase"/>
</dbReference>
<dbReference type="EMBL" id="CP044399">
    <property type="protein sequence ID" value="QFI37917.1"/>
    <property type="molecule type" value="Genomic_DNA"/>
</dbReference>
<keyword evidence="2" id="KW-0808">Transferase</keyword>
<dbReference type="Proteomes" id="UP000327424">
    <property type="component" value="Chromosome"/>
</dbReference>
<evidence type="ECO:0000313" key="3">
    <source>
        <dbReference type="Proteomes" id="UP000327424"/>
    </source>
</evidence>
<evidence type="ECO:0000313" key="2">
    <source>
        <dbReference type="EMBL" id="QFI37917.1"/>
    </source>
</evidence>
<feature type="domain" description="N-acetyltransferase" evidence="1">
    <location>
        <begin position="17"/>
        <end position="156"/>
    </location>
</feature>
<evidence type="ECO:0000259" key="1">
    <source>
        <dbReference type="Pfam" id="PF13302"/>
    </source>
</evidence>
<name>A0A5J6WIU1_MORMI</name>
<protein>
    <submittedName>
        <fullName evidence="2">GNAT family N-acetyltransferase</fullName>
    </submittedName>
</protein>
<dbReference type="AlphaFoldDB" id="A0A5J6WIU1"/>
<gene>
    <name evidence="2" type="ORF">FR932_08650</name>
</gene>
<proteinExistence type="predicted"/>
<dbReference type="Gene3D" id="3.40.630.30">
    <property type="match status" value="1"/>
</dbReference>
<dbReference type="PANTHER" id="PTHR43610">
    <property type="entry name" value="BLL6696 PROTEIN"/>
    <property type="match status" value="1"/>
</dbReference>
<sequence length="198" mass="22749">MDNDTWLEETKLVGCHVTLIPLQRKHADALIHAASDGNLWELWFTSVPSKNTINGYIEKALNDHSLGKALPFTVVDNTTGDIIGSTRLCEMTPENDRVEIGYTWYAKRYQKTGVNTECKYLLLQHAFETLNVIATELRTHWHNHISRAAIARLGAKQDGVLRNHKKDKDGFYRDTVVFSIIDHEWPMVKHSLSYKMDR</sequence>
<dbReference type="OrthoDB" id="5295305at2"/>
<dbReference type="PANTHER" id="PTHR43610:SF1">
    <property type="entry name" value="N-ACETYLTRANSFERASE DOMAIN-CONTAINING PROTEIN"/>
    <property type="match status" value="1"/>
</dbReference>
<keyword evidence="3" id="KW-1185">Reference proteome</keyword>
<reference evidence="2 3" key="1">
    <citation type="submission" date="2019-09" db="EMBL/GenBank/DDBJ databases">
        <title>Hybrid Assembly of the complete Genome of the Deep-Sea Bacterium Moritella marina from long Nanopore and Illumina reads.</title>
        <authorList>
            <person name="Magin S."/>
            <person name="Georgoulis A."/>
            <person name="Papadimitriou K."/>
            <person name="Iliakis G."/>
            <person name="Vorgias C.E."/>
        </authorList>
    </citation>
    <scope>NUCLEOTIDE SEQUENCE [LARGE SCALE GENOMIC DNA]</scope>
    <source>
        <strain evidence="2 3">MP-1</strain>
    </source>
</reference>
<organism evidence="2 3">
    <name type="scientific">Moritella marina ATCC 15381</name>
    <dbReference type="NCBI Taxonomy" id="1202962"/>
    <lineage>
        <taxon>Bacteria</taxon>
        <taxon>Pseudomonadati</taxon>
        <taxon>Pseudomonadota</taxon>
        <taxon>Gammaproteobacteria</taxon>
        <taxon>Alteromonadales</taxon>
        <taxon>Moritellaceae</taxon>
        <taxon>Moritella</taxon>
    </lineage>
</organism>
<dbReference type="RefSeq" id="WP_019441130.1">
    <property type="nucleotide sequence ID" value="NZ_ALOE01000013.1"/>
</dbReference>
<accession>A0A5J6WIU1</accession>
<dbReference type="SUPFAM" id="SSF55729">
    <property type="entry name" value="Acyl-CoA N-acyltransferases (Nat)"/>
    <property type="match status" value="1"/>
</dbReference>
<dbReference type="GO" id="GO:0016747">
    <property type="term" value="F:acyltransferase activity, transferring groups other than amino-acyl groups"/>
    <property type="evidence" value="ECO:0007669"/>
    <property type="project" value="InterPro"/>
</dbReference>
<dbReference type="InterPro" id="IPR000182">
    <property type="entry name" value="GNAT_dom"/>
</dbReference>
<dbReference type="Pfam" id="PF13302">
    <property type="entry name" value="Acetyltransf_3"/>
    <property type="match status" value="1"/>
</dbReference>